<reference evidence="2" key="1">
    <citation type="submission" date="2022-11" db="EMBL/GenBank/DDBJ databases">
        <title>Minimal conservation of predation-associated metabolite biosynthetic gene clusters underscores biosynthetic potential of Myxococcota including descriptions for ten novel species: Archangium lansinium sp. nov., Myxococcus landrumus sp. nov., Nannocystis bai.</title>
        <authorList>
            <person name="Ahearne A."/>
            <person name="Stevens C."/>
            <person name="Phillips K."/>
        </authorList>
    </citation>
    <scope>NUCLEOTIDE SEQUENCE</scope>
    <source>
        <strain evidence="2">Na p29</strain>
    </source>
</reference>
<dbReference type="Proteomes" id="UP001150924">
    <property type="component" value="Unassembled WGS sequence"/>
</dbReference>
<evidence type="ECO:0000313" key="2">
    <source>
        <dbReference type="EMBL" id="MCY1010760.1"/>
    </source>
</evidence>
<protein>
    <submittedName>
        <fullName evidence="2">Uncharacterized protein</fullName>
    </submittedName>
</protein>
<feature type="region of interest" description="Disordered" evidence="1">
    <location>
        <begin position="1"/>
        <end position="20"/>
    </location>
</feature>
<sequence>MNLAPVGWPSASRRSRPVVTSWQVPQCSERPSRSPTIQLCIGLSPPSYDHGPCFGTSPASPMTSSMV</sequence>
<comment type="caution">
    <text evidence="2">The sequence shown here is derived from an EMBL/GenBank/DDBJ whole genome shotgun (WGS) entry which is preliminary data.</text>
</comment>
<gene>
    <name evidence="2" type="ORF">OV079_35395</name>
</gene>
<dbReference type="AlphaFoldDB" id="A0A9X3EWH3"/>
<dbReference type="EMBL" id="JAPNKE010000002">
    <property type="protein sequence ID" value="MCY1010760.1"/>
    <property type="molecule type" value="Genomic_DNA"/>
</dbReference>
<evidence type="ECO:0000256" key="1">
    <source>
        <dbReference type="SAM" id="MobiDB-lite"/>
    </source>
</evidence>
<evidence type="ECO:0000313" key="3">
    <source>
        <dbReference type="Proteomes" id="UP001150924"/>
    </source>
</evidence>
<accession>A0A9X3EWH3</accession>
<proteinExistence type="predicted"/>
<organism evidence="2 3">
    <name type="scientific">Nannocystis pusilla</name>
    <dbReference type="NCBI Taxonomy" id="889268"/>
    <lineage>
        <taxon>Bacteria</taxon>
        <taxon>Pseudomonadati</taxon>
        <taxon>Myxococcota</taxon>
        <taxon>Polyangia</taxon>
        <taxon>Nannocystales</taxon>
        <taxon>Nannocystaceae</taxon>
        <taxon>Nannocystis</taxon>
    </lineage>
</organism>
<name>A0A9X3EWH3_9BACT</name>
<dbReference type="RefSeq" id="WP_267773846.1">
    <property type="nucleotide sequence ID" value="NZ_JAPNKE010000002.1"/>
</dbReference>
<keyword evidence="3" id="KW-1185">Reference proteome</keyword>